<dbReference type="SUPFAM" id="SSF111384">
    <property type="entry name" value="OmpH-like"/>
    <property type="match status" value="1"/>
</dbReference>
<sequence>MRRVLVLLLGAVLCAPPLAYAQTAPAPAPAPALTAPFQSPIVAIDQQRLFTDSAFGKASLTALEAASRALQSEIRQIESDLEIEERLLTERRATLPPAEFAPLASAFDDKVEGIRAAWGIKDRDLKRQRDLDQQRFFDEAVPILAEMMQEMGAVMLVDRSTIILSLDRADITQAAIDRIDARLTPPATP</sequence>
<keyword evidence="2" id="KW-0732">Signal</keyword>
<evidence type="ECO:0000313" key="3">
    <source>
        <dbReference type="EMBL" id="SEN09570.1"/>
    </source>
</evidence>
<feature type="signal peptide" evidence="2">
    <location>
        <begin position="1"/>
        <end position="21"/>
    </location>
</feature>
<dbReference type="InterPro" id="IPR005632">
    <property type="entry name" value="Chaperone_Skp"/>
</dbReference>
<evidence type="ECO:0000256" key="2">
    <source>
        <dbReference type="SAM" id="SignalP"/>
    </source>
</evidence>
<dbReference type="Proteomes" id="UP000183002">
    <property type="component" value="Unassembled WGS sequence"/>
</dbReference>
<dbReference type="OrthoDB" id="7868372at2"/>
<proteinExistence type="predicted"/>
<evidence type="ECO:0000313" key="4">
    <source>
        <dbReference type="Proteomes" id="UP000183002"/>
    </source>
</evidence>
<feature type="coiled-coil region" evidence="1">
    <location>
        <begin position="60"/>
        <end position="87"/>
    </location>
</feature>
<dbReference type="EMBL" id="FOCO01000007">
    <property type="protein sequence ID" value="SEN09570.1"/>
    <property type="molecule type" value="Genomic_DNA"/>
</dbReference>
<dbReference type="STRING" id="1077947.SAMN05216227_100797"/>
<dbReference type="InterPro" id="IPR024930">
    <property type="entry name" value="Skp_dom_sf"/>
</dbReference>
<dbReference type="Pfam" id="PF03938">
    <property type="entry name" value="OmpH"/>
    <property type="match status" value="1"/>
</dbReference>
<dbReference type="GO" id="GO:0051082">
    <property type="term" value="F:unfolded protein binding"/>
    <property type="evidence" value="ECO:0007669"/>
    <property type="project" value="InterPro"/>
</dbReference>
<gene>
    <name evidence="3" type="ORF">SAMN05216227_100797</name>
</gene>
<keyword evidence="4" id="KW-1185">Reference proteome</keyword>
<dbReference type="Gene3D" id="3.30.910.20">
    <property type="entry name" value="Skp domain"/>
    <property type="match status" value="1"/>
</dbReference>
<keyword evidence="1" id="KW-0175">Coiled coil</keyword>
<name>A0A1H8DQP8_9RHOB</name>
<dbReference type="RefSeq" id="WP_050519093.1">
    <property type="nucleotide sequence ID" value="NZ_FOCO01000007.1"/>
</dbReference>
<accession>A0A1H8DQP8</accession>
<feature type="chain" id="PRO_5010242122" evidence="2">
    <location>
        <begin position="22"/>
        <end position="189"/>
    </location>
</feature>
<protein>
    <submittedName>
        <fullName evidence="3">Periplasmic chaperone for outer membrane proteins Skp</fullName>
    </submittedName>
</protein>
<evidence type="ECO:0000256" key="1">
    <source>
        <dbReference type="SAM" id="Coils"/>
    </source>
</evidence>
<reference evidence="3 4" key="1">
    <citation type="submission" date="2016-10" db="EMBL/GenBank/DDBJ databases">
        <authorList>
            <person name="de Groot N.N."/>
        </authorList>
    </citation>
    <scope>NUCLEOTIDE SEQUENCE [LARGE SCALE GENOMIC DNA]</scope>
    <source>
        <strain evidence="3 4">CGMCC 1.10836</strain>
    </source>
</reference>
<dbReference type="AlphaFoldDB" id="A0A1H8DQP8"/>
<organism evidence="3 4">
    <name type="scientific">Pseudorhodobacter antarcticus</name>
    <dbReference type="NCBI Taxonomy" id="1077947"/>
    <lineage>
        <taxon>Bacteria</taxon>
        <taxon>Pseudomonadati</taxon>
        <taxon>Pseudomonadota</taxon>
        <taxon>Alphaproteobacteria</taxon>
        <taxon>Rhodobacterales</taxon>
        <taxon>Paracoccaceae</taxon>
        <taxon>Pseudorhodobacter</taxon>
    </lineage>
</organism>
<dbReference type="SMART" id="SM00935">
    <property type="entry name" value="OmpH"/>
    <property type="match status" value="1"/>
</dbReference>